<dbReference type="InterPro" id="IPR027806">
    <property type="entry name" value="HARBI1_dom"/>
</dbReference>
<protein>
    <recommendedName>
        <fullName evidence="3">DDE Tnp4 domain-containing protein</fullName>
    </recommendedName>
</protein>
<sequence>MDPPASEEEAAQRRRQERRRRIAHRQNLGQQAAKRLREQDNVIITMYALGLQGAPGLRQLRTYLTRADLTSSRNSAWTAMKPARSDRAYVTTMGIDVATFDNLLDRFEPLWNTITLPRNDVNPNADFWYHPHYLDCGLDCLLQVLKNHPQARIVWPNSEARIQPFAQTIEKKFPLLENCFGFLDGLNLPVFVAEDDDSIMAFAPDGTIMYAILNAPGSWHDSAIARPLYNWLLNHTPPGYRIISDTAFPRKSKSLQSRILAPVKRGDQLPETPQTFSRMKFLNKQLVSARQAAEWGMRALQGSFARLKIPMPAADHEQRLCILQTVCHLHQLRCRMVHINQTATVYELVWDENHILCRRFHR</sequence>
<dbReference type="EMBL" id="AJIL01000098">
    <property type="protein sequence ID" value="KNE95331.1"/>
    <property type="molecule type" value="Genomic_DNA"/>
</dbReference>
<dbReference type="GO" id="GO:0046872">
    <property type="term" value="F:metal ion binding"/>
    <property type="evidence" value="ECO:0007669"/>
    <property type="project" value="UniProtKB-KW"/>
</dbReference>
<keyword evidence="2" id="KW-0479">Metal-binding</keyword>
<name>A0A0L0V814_9BASI</name>
<dbReference type="Proteomes" id="UP000054564">
    <property type="component" value="Unassembled WGS sequence"/>
</dbReference>
<accession>A0A0L0V814</accession>
<feature type="domain" description="DDE Tnp4" evidence="3">
    <location>
        <begin position="201"/>
        <end position="331"/>
    </location>
</feature>
<dbReference type="AlphaFoldDB" id="A0A0L0V814"/>
<evidence type="ECO:0000256" key="2">
    <source>
        <dbReference type="ARBA" id="ARBA00022723"/>
    </source>
</evidence>
<evidence type="ECO:0000313" key="5">
    <source>
        <dbReference type="Proteomes" id="UP000054564"/>
    </source>
</evidence>
<evidence type="ECO:0000259" key="3">
    <source>
        <dbReference type="Pfam" id="PF13359"/>
    </source>
</evidence>
<comment type="caution">
    <text evidence="4">The sequence shown here is derived from an EMBL/GenBank/DDBJ whole genome shotgun (WGS) entry which is preliminary data.</text>
</comment>
<dbReference type="STRING" id="1165861.A0A0L0V814"/>
<gene>
    <name evidence="4" type="ORF">PSTG_11315</name>
</gene>
<evidence type="ECO:0000313" key="4">
    <source>
        <dbReference type="EMBL" id="KNE95331.1"/>
    </source>
</evidence>
<keyword evidence="5" id="KW-1185">Reference proteome</keyword>
<reference evidence="5" key="1">
    <citation type="submission" date="2014-03" db="EMBL/GenBank/DDBJ databases">
        <title>The Genome Sequence of Puccinia striiformis f. sp. tritici PST-78.</title>
        <authorList>
            <consortium name="The Broad Institute Genome Sequencing Platform"/>
            <person name="Cuomo C."/>
            <person name="Hulbert S."/>
            <person name="Chen X."/>
            <person name="Walker B."/>
            <person name="Young S.K."/>
            <person name="Zeng Q."/>
            <person name="Gargeya S."/>
            <person name="Fitzgerald M."/>
            <person name="Haas B."/>
            <person name="Abouelleil A."/>
            <person name="Alvarado L."/>
            <person name="Arachchi H.M."/>
            <person name="Berlin A.M."/>
            <person name="Chapman S.B."/>
            <person name="Goldberg J."/>
            <person name="Griggs A."/>
            <person name="Gujja S."/>
            <person name="Hansen M."/>
            <person name="Howarth C."/>
            <person name="Imamovic A."/>
            <person name="Larimer J."/>
            <person name="McCowan C."/>
            <person name="Montmayeur A."/>
            <person name="Murphy C."/>
            <person name="Neiman D."/>
            <person name="Pearson M."/>
            <person name="Priest M."/>
            <person name="Roberts A."/>
            <person name="Saif S."/>
            <person name="Shea T."/>
            <person name="Sisk P."/>
            <person name="Sykes S."/>
            <person name="Wortman J."/>
            <person name="Nusbaum C."/>
            <person name="Birren B."/>
        </authorList>
    </citation>
    <scope>NUCLEOTIDE SEQUENCE [LARGE SCALE GENOMIC DNA]</scope>
    <source>
        <strain evidence="5">race PST-78</strain>
    </source>
</reference>
<proteinExistence type="predicted"/>
<evidence type="ECO:0000256" key="1">
    <source>
        <dbReference type="ARBA" id="ARBA00001968"/>
    </source>
</evidence>
<dbReference type="Pfam" id="PF13359">
    <property type="entry name" value="DDE_Tnp_4"/>
    <property type="match status" value="1"/>
</dbReference>
<dbReference type="PANTHER" id="PTHR48471:SF1">
    <property type="entry name" value="DDE TNP4 DOMAIN-CONTAINING PROTEIN"/>
    <property type="match status" value="1"/>
</dbReference>
<dbReference type="OrthoDB" id="78198at2759"/>
<comment type="cofactor">
    <cofactor evidence="1">
        <name>a divalent metal cation</name>
        <dbReference type="ChEBI" id="CHEBI:60240"/>
    </cofactor>
</comment>
<dbReference type="PANTHER" id="PTHR48471">
    <property type="entry name" value="DDE TNP4 DOMAIN-CONTAINING PROTEIN"/>
    <property type="match status" value="1"/>
</dbReference>
<organism evidence="4 5">
    <name type="scientific">Puccinia striiformis f. sp. tritici PST-78</name>
    <dbReference type="NCBI Taxonomy" id="1165861"/>
    <lineage>
        <taxon>Eukaryota</taxon>
        <taxon>Fungi</taxon>
        <taxon>Dikarya</taxon>
        <taxon>Basidiomycota</taxon>
        <taxon>Pucciniomycotina</taxon>
        <taxon>Pucciniomycetes</taxon>
        <taxon>Pucciniales</taxon>
        <taxon>Pucciniaceae</taxon>
        <taxon>Puccinia</taxon>
    </lineage>
</organism>